<name>A0A927BMT6_STRGL</name>
<evidence type="ECO:0000259" key="3">
    <source>
        <dbReference type="SMART" id="SM00460"/>
    </source>
</evidence>
<reference evidence="4" key="1">
    <citation type="journal article" date="2020" name="PLoS ONE">
        <title>Isolation and characterization of Streptomyces bacteriophages and Streptomyces strains encoding biosynthetic arsenals: Streptomyces strains and phages for antibiotic discovery.</title>
        <authorList>
            <person name="Montano E.T."/>
            <person name="Nideffer J.F."/>
            <person name="Brumage L."/>
            <person name="Erb M."/>
            <person name="Derman A.I."/>
            <person name="Davis J.P."/>
            <person name="Estrada E."/>
            <person name="Fu S."/>
            <person name="Le D."/>
            <person name="Vuppala A."/>
            <person name="Tran C."/>
            <person name="Luterstein E."/>
            <person name="Lakkaraju S."/>
            <person name="Panchagnula S."/>
            <person name="Ren C."/>
            <person name="Doan J."/>
            <person name="Tran S."/>
            <person name="Soriano J."/>
            <person name="Fujita Y."/>
            <person name="Gutala P."/>
            <person name="Fujii Q."/>
            <person name="Lee M."/>
            <person name="Bui A."/>
            <person name="Villarreal C."/>
            <person name="Shing S.R."/>
            <person name="Kim S."/>
            <person name="Freeman D."/>
            <person name="Racha V."/>
            <person name="Ho A."/>
            <person name="Kumar P."/>
            <person name="Falah K."/>
            <person name="Dawson T."/>
            <person name="Enustun E."/>
            <person name="Prichard A."/>
            <person name="Gomez A."/>
            <person name="Khanna K."/>
            <person name="Trigg S."/>
            <person name="Fernandez L."/>
            <person name="Pogliano K."/>
            <person name="Pogliano J."/>
        </authorList>
    </citation>
    <scope>NUCLEOTIDE SEQUENCE</scope>
    <source>
        <strain evidence="4">QF2</strain>
    </source>
</reference>
<keyword evidence="2" id="KW-0812">Transmembrane</keyword>
<dbReference type="PANTHER" id="PTHR42736:SF1">
    <property type="entry name" value="PROTEIN-GLUTAMINE GAMMA-GLUTAMYLTRANSFERASE"/>
    <property type="match status" value="1"/>
</dbReference>
<dbReference type="InterPro" id="IPR021878">
    <property type="entry name" value="TgpA_N"/>
</dbReference>
<evidence type="ECO:0000256" key="2">
    <source>
        <dbReference type="SAM" id="Phobius"/>
    </source>
</evidence>
<feature type="domain" description="Transglutaminase-like" evidence="3">
    <location>
        <begin position="485"/>
        <end position="555"/>
    </location>
</feature>
<feature type="region of interest" description="Disordered" evidence="1">
    <location>
        <begin position="773"/>
        <end position="831"/>
    </location>
</feature>
<feature type="transmembrane region" description="Helical" evidence="2">
    <location>
        <begin position="33"/>
        <end position="51"/>
    </location>
</feature>
<feature type="region of interest" description="Disordered" evidence="1">
    <location>
        <begin position="553"/>
        <end position="621"/>
    </location>
</feature>
<comment type="caution">
    <text evidence="4">The sequence shown here is derived from an EMBL/GenBank/DDBJ whole genome shotgun (WGS) entry which is preliminary data.</text>
</comment>
<evidence type="ECO:0000313" key="4">
    <source>
        <dbReference type="EMBL" id="MBD2829541.1"/>
    </source>
</evidence>
<dbReference type="InterPro" id="IPR025403">
    <property type="entry name" value="TgpA-like_C"/>
</dbReference>
<keyword evidence="2" id="KW-1133">Transmembrane helix</keyword>
<dbReference type="SUPFAM" id="SSF54001">
    <property type="entry name" value="Cysteine proteinases"/>
    <property type="match status" value="1"/>
</dbReference>
<dbReference type="Pfam" id="PF13559">
    <property type="entry name" value="DUF4129"/>
    <property type="match status" value="1"/>
</dbReference>
<feature type="transmembrane region" description="Helical" evidence="2">
    <location>
        <begin position="628"/>
        <end position="648"/>
    </location>
</feature>
<accession>A0A927BMT6</accession>
<proteinExistence type="predicted"/>
<feature type="compositionally biased region" description="Low complexity" evidence="1">
    <location>
        <begin position="780"/>
        <end position="810"/>
    </location>
</feature>
<protein>
    <submittedName>
        <fullName evidence="4">Transglutaminase domain-containing protein</fullName>
    </submittedName>
</protein>
<feature type="compositionally biased region" description="Low complexity" evidence="1">
    <location>
        <begin position="577"/>
        <end position="599"/>
    </location>
</feature>
<feature type="transmembrane region" description="Helical" evidence="2">
    <location>
        <begin position="122"/>
        <end position="146"/>
    </location>
</feature>
<sequence length="877" mass="90590">MVMSGRTRLALCAYAATLLAAGSLIPLVEEAGWLVPAAVLLGVQSGAGALARRAPLARSVTVAVQTLVTLVLLTLVFVRDLALFGVVPTPGALVGLGELLMAGGEDVGTYAIPAPLTDGIELMMVGGVLVIGLAVDAMAVTFRSAAPAGLPLLALYSVAAGLSDGGAGWLWFVLAASGYLLLLLAEGRDRLSQWGRVFGGASRTKGGLADGLSGVSGGSSPVRTGRRIGVLALGVALVAPLALPSLDTGLLGGSGPGNGRGSGGGTISAVNPLVSLQNNLNQPENREVMTYRSNIQDPQSLYLRILALDEFNGSEWRSSTRRLTDIPDRLPLPEGLGADVSVTEVRTNISASRSYQQTYLPLPYPASEVRIGGRWRYEPEGRTLVGDDGQTTRGAQYEVGSLVVEPTAEQLAAAGAPPEKLLREYTRVPDSLPAVVAETAERVTEGSANAYERAVKLQDWFASEGGFTYDTSVTSGTGTTAIARFLRDKEGFCVHFSFSMAAMARTLGIPARVAVGFTPGTMKSDGAISVGLRDAHAWPELYFEGVGWTRFEPTPSRGSTPSWTRPEVPTDGASDVAEPSATASAAPSAAPSAENSCPPQLRQEGGCGPSQEPGSALPTDRGTPAGTVLLVVVAAVAVLVLPLSPLLWRTRTRNRRLGTGGRTPADAAARTMAAWREVADTAWDHGIAPDDSLTPRKAAARIVRLGRLDTTAAEAVHRIAGSVEQVLYAPEPRPAAAAADDALAVRAGLEAAASRGPGCGRCSCHDRPSGWCGRSPNAVRRSPSAGRPARGPAAGRPDCAASHASTADAAPTGRDPWAPPGGPVGQRASRAGRGTAVAAVARGPQRLWGLSPRLWDCCCGAEAAAVRPMREGVCGNG</sequence>
<feature type="transmembrane region" description="Helical" evidence="2">
    <location>
        <begin position="228"/>
        <end position="246"/>
    </location>
</feature>
<dbReference type="Pfam" id="PF01841">
    <property type="entry name" value="Transglut_core"/>
    <property type="match status" value="1"/>
</dbReference>
<organism evidence="4">
    <name type="scientific">Streptomyces globisporus</name>
    <dbReference type="NCBI Taxonomy" id="1908"/>
    <lineage>
        <taxon>Bacteria</taxon>
        <taxon>Bacillati</taxon>
        <taxon>Actinomycetota</taxon>
        <taxon>Actinomycetes</taxon>
        <taxon>Kitasatosporales</taxon>
        <taxon>Streptomycetaceae</taxon>
        <taxon>Streptomyces</taxon>
    </lineage>
</organism>
<dbReference type="InterPro" id="IPR052901">
    <property type="entry name" value="Bact_TGase-like"/>
</dbReference>
<dbReference type="SMART" id="SM00460">
    <property type="entry name" value="TGc"/>
    <property type="match status" value="1"/>
</dbReference>
<dbReference type="Pfam" id="PF11992">
    <property type="entry name" value="TgpA_N"/>
    <property type="match status" value="1"/>
</dbReference>
<dbReference type="AlphaFoldDB" id="A0A927BMT6"/>
<dbReference type="PANTHER" id="PTHR42736">
    <property type="entry name" value="PROTEIN-GLUTAMINE GAMMA-GLUTAMYLTRANSFERASE"/>
    <property type="match status" value="1"/>
</dbReference>
<dbReference type="InterPro" id="IPR002931">
    <property type="entry name" value="Transglutaminase-like"/>
</dbReference>
<evidence type="ECO:0000256" key="1">
    <source>
        <dbReference type="SAM" id="MobiDB-lite"/>
    </source>
</evidence>
<dbReference type="EMBL" id="JACWUS010000002">
    <property type="protein sequence ID" value="MBD2829541.1"/>
    <property type="molecule type" value="Genomic_DNA"/>
</dbReference>
<gene>
    <name evidence="4" type="ORF">ID875_17520</name>
</gene>
<feature type="transmembrane region" description="Helical" evidence="2">
    <location>
        <begin position="166"/>
        <end position="185"/>
    </location>
</feature>
<dbReference type="Gene3D" id="3.10.620.30">
    <property type="match status" value="1"/>
</dbReference>
<dbReference type="InterPro" id="IPR038765">
    <property type="entry name" value="Papain-like_cys_pep_sf"/>
</dbReference>
<keyword evidence="2" id="KW-0472">Membrane</keyword>
<feature type="transmembrane region" description="Helical" evidence="2">
    <location>
        <begin position="56"/>
        <end position="75"/>
    </location>
</feature>